<dbReference type="Gene3D" id="3.30.1490.20">
    <property type="entry name" value="ATP-grasp fold, A domain"/>
    <property type="match status" value="1"/>
</dbReference>
<keyword evidence="11 18" id="KW-0067">ATP-binding</keyword>
<dbReference type="InterPro" id="IPR011761">
    <property type="entry name" value="ATP-grasp"/>
</dbReference>
<evidence type="ECO:0000256" key="8">
    <source>
        <dbReference type="ARBA" id="ARBA00022723"/>
    </source>
</evidence>
<dbReference type="FunFam" id="3.40.50.20:FF:000010">
    <property type="entry name" value="Propionyl-CoA carboxylase subunit alpha"/>
    <property type="match status" value="1"/>
</dbReference>
<keyword evidence="14 19" id="KW-0275">Fatty acid biosynthesis</keyword>
<dbReference type="GO" id="GO:0005524">
    <property type="term" value="F:ATP binding"/>
    <property type="evidence" value="ECO:0007669"/>
    <property type="project" value="UniProtKB-UniRule"/>
</dbReference>
<dbReference type="PROSITE" id="PS50979">
    <property type="entry name" value="BC"/>
    <property type="match status" value="1"/>
</dbReference>
<dbReference type="GO" id="GO:0046872">
    <property type="term" value="F:metal ion binding"/>
    <property type="evidence" value="ECO:0007669"/>
    <property type="project" value="UniProtKB-KW"/>
</dbReference>
<evidence type="ECO:0000256" key="14">
    <source>
        <dbReference type="ARBA" id="ARBA00023160"/>
    </source>
</evidence>
<dbReference type="InterPro" id="IPR004549">
    <property type="entry name" value="Acetyl_CoA_COase_biotin_COase"/>
</dbReference>
<feature type="domain" description="ATP-grasp" evidence="20">
    <location>
        <begin position="120"/>
        <end position="317"/>
    </location>
</feature>
<keyword evidence="15 19" id="KW-0092">Biotin</keyword>
<dbReference type="InterPro" id="IPR005481">
    <property type="entry name" value="BC-like_N"/>
</dbReference>
<dbReference type="PROSITE" id="PS00866">
    <property type="entry name" value="CPSASE_1"/>
    <property type="match status" value="1"/>
</dbReference>
<dbReference type="PROSITE" id="PS00867">
    <property type="entry name" value="CPSASE_2"/>
    <property type="match status" value="1"/>
</dbReference>
<keyword evidence="7 19" id="KW-0436">Ligase</keyword>
<evidence type="ECO:0000256" key="19">
    <source>
        <dbReference type="RuleBase" id="RU365063"/>
    </source>
</evidence>
<keyword evidence="8" id="KW-0479">Metal-binding</keyword>
<dbReference type="InterPro" id="IPR005479">
    <property type="entry name" value="CPAse_ATP-bd"/>
</dbReference>
<evidence type="ECO:0000259" key="21">
    <source>
        <dbReference type="PROSITE" id="PS50979"/>
    </source>
</evidence>
<name>A0AAW7XFP7_9GAMM</name>
<evidence type="ECO:0000256" key="7">
    <source>
        <dbReference type="ARBA" id="ARBA00022598"/>
    </source>
</evidence>
<evidence type="ECO:0000256" key="17">
    <source>
        <dbReference type="ARBA" id="ARBA00048600"/>
    </source>
</evidence>
<dbReference type="Proteomes" id="UP001169862">
    <property type="component" value="Unassembled WGS sequence"/>
</dbReference>
<evidence type="ECO:0000256" key="10">
    <source>
        <dbReference type="ARBA" id="ARBA00022832"/>
    </source>
</evidence>
<evidence type="ECO:0000256" key="16">
    <source>
        <dbReference type="ARBA" id="ARBA00033786"/>
    </source>
</evidence>
<accession>A0AAW7XFP7</accession>
<dbReference type="Pfam" id="PF02785">
    <property type="entry name" value="Biotin_carb_C"/>
    <property type="match status" value="1"/>
</dbReference>
<dbReference type="GO" id="GO:0006633">
    <property type="term" value="P:fatty acid biosynthetic process"/>
    <property type="evidence" value="ECO:0007669"/>
    <property type="project" value="UniProtKB-KW"/>
</dbReference>
<comment type="catalytic activity">
    <reaction evidence="17 19">
        <text>N(6)-biotinyl-L-lysyl-[protein] + hydrogencarbonate + ATP = N(6)-carboxybiotinyl-L-lysyl-[protein] + ADP + phosphate + H(+)</text>
        <dbReference type="Rhea" id="RHEA:13501"/>
        <dbReference type="Rhea" id="RHEA-COMP:10505"/>
        <dbReference type="Rhea" id="RHEA-COMP:10506"/>
        <dbReference type="ChEBI" id="CHEBI:15378"/>
        <dbReference type="ChEBI" id="CHEBI:17544"/>
        <dbReference type="ChEBI" id="CHEBI:30616"/>
        <dbReference type="ChEBI" id="CHEBI:43474"/>
        <dbReference type="ChEBI" id="CHEBI:83144"/>
        <dbReference type="ChEBI" id="CHEBI:83145"/>
        <dbReference type="ChEBI" id="CHEBI:456216"/>
        <dbReference type="EC" id="6.3.4.14"/>
    </reaction>
</comment>
<dbReference type="InterPro" id="IPR011054">
    <property type="entry name" value="Rudment_hybrid_motif"/>
</dbReference>
<dbReference type="SUPFAM" id="SSF52440">
    <property type="entry name" value="PreATP-grasp domain"/>
    <property type="match status" value="1"/>
</dbReference>
<keyword evidence="9 18" id="KW-0547">Nucleotide-binding</keyword>
<dbReference type="GO" id="GO:0004075">
    <property type="term" value="F:biotin carboxylase activity"/>
    <property type="evidence" value="ECO:0007669"/>
    <property type="project" value="UniProtKB-EC"/>
</dbReference>
<evidence type="ECO:0000256" key="18">
    <source>
        <dbReference type="PROSITE-ProRule" id="PRU00409"/>
    </source>
</evidence>
<evidence type="ECO:0000256" key="3">
    <source>
        <dbReference type="ARBA" id="ARBA00011750"/>
    </source>
</evidence>
<evidence type="ECO:0000256" key="5">
    <source>
        <dbReference type="ARBA" id="ARBA00017242"/>
    </source>
</evidence>
<evidence type="ECO:0000256" key="12">
    <source>
        <dbReference type="ARBA" id="ARBA00022842"/>
    </source>
</evidence>
<dbReference type="Gene3D" id="3.40.50.20">
    <property type="match status" value="1"/>
</dbReference>
<evidence type="ECO:0000256" key="4">
    <source>
        <dbReference type="ARBA" id="ARBA00013263"/>
    </source>
</evidence>
<keyword evidence="6 19" id="KW-0444">Lipid biosynthesis</keyword>
<dbReference type="EMBL" id="JAUOPG010000002">
    <property type="protein sequence ID" value="MDO6452870.1"/>
    <property type="molecule type" value="Genomic_DNA"/>
</dbReference>
<keyword evidence="10 19" id="KW-0276">Fatty acid metabolism</keyword>
<reference evidence="22" key="1">
    <citation type="submission" date="2023-07" db="EMBL/GenBank/DDBJ databases">
        <title>Genome content predicts the carbon catabolic preferences of heterotrophic bacteria.</title>
        <authorList>
            <person name="Gralka M."/>
        </authorList>
    </citation>
    <scope>NUCLEOTIDE SEQUENCE</scope>
    <source>
        <strain evidence="22">I2M16</strain>
    </source>
</reference>
<dbReference type="InterPro" id="IPR005482">
    <property type="entry name" value="Biotin_COase_C"/>
</dbReference>
<comment type="caution">
    <text evidence="22">The sequence shown here is derived from an EMBL/GenBank/DDBJ whole genome shotgun (WGS) entry which is preliminary data.</text>
</comment>
<dbReference type="Pfam" id="PF00289">
    <property type="entry name" value="Biotin_carb_N"/>
    <property type="match status" value="1"/>
</dbReference>
<feature type="domain" description="Biotin carboxylation" evidence="21">
    <location>
        <begin position="1"/>
        <end position="445"/>
    </location>
</feature>
<comment type="pathway">
    <text evidence="2 19">Lipid metabolism; malonyl-CoA biosynthesis; malonyl-CoA from acetyl-CoA: step 1/1.</text>
</comment>
<dbReference type="FunFam" id="3.30.1490.20:FF:000018">
    <property type="entry name" value="Biotin carboxylase"/>
    <property type="match status" value="1"/>
</dbReference>
<evidence type="ECO:0000256" key="6">
    <source>
        <dbReference type="ARBA" id="ARBA00022516"/>
    </source>
</evidence>
<evidence type="ECO:0000259" key="20">
    <source>
        <dbReference type="PROSITE" id="PS50975"/>
    </source>
</evidence>
<evidence type="ECO:0000256" key="11">
    <source>
        <dbReference type="ARBA" id="ARBA00022840"/>
    </source>
</evidence>
<evidence type="ECO:0000313" key="22">
    <source>
        <dbReference type="EMBL" id="MDO6452870.1"/>
    </source>
</evidence>
<dbReference type="RefSeq" id="WP_303548941.1">
    <property type="nucleotide sequence ID" value="NZ_JAUOPG010000002.1"/>
</dbReference>
<dbReference type="InterPro" id="IPR016185">
    <property type="entry name" value="PreATP-grasp_dom_sf"/>
</dbReference>
<evidence type="ECO:0000256" key="1">
    <source>
        <dbReference type="ARBA" id="ARBA00003761"/>
    </source>
</evidence>
<comment type="subunit">
    <text evidence="3 19">Acetyl-CoA carboxylase is a heterohexamer of biotin carboxyl carrier protein, biotin carboxylase and the two subunits of carboxyl transferase in a 2:2 complex.</text>
</comment>
<evidence type="ECO:0000313" key="23">
    <source>
        <dbReference type="Proteomes" id="UP001169862"/>
    </source>
</evidence>
<dbReference type="InterPro" id="IPR013815">
    <property type="entry name" value="ATP_grasp_subdomain_1"/>
</dbReference>
<evidence type="ECO:0000256" key="15">
    <source>
        <dbReference type="ARBA" id="ARBA00023267"/>
    </source>
</evidence>
<sequence>MLDKVVIANRGEIALRILRACKELGIKTVAIHSQADRELMHVRLADQAVCIGPASSAKSYLNIPAIISAAEVTDASAIHPGYGFLAENAGFAEQVERSGFTFIGPTADVIRLMGDKVSAIEAMKAAGVPTVPGSDGPLSDNPDEIRAIAKRIGYPIIIKAASGGGGRGMRVVHSEASLINSVHVTKSEAAAAFGDETVYMEKYLENPRHVEIQVLADGQGNAIHLYDRDCSMQRRHQKVVEEAPAPLIDEDARAKVLQSCVDACIKIGYRGAGTFEFLYENGGFYFIEMNTRVQVEHPVTEMVTGVDIVKEQLRIAAGLPLSYKQEDIVVRGHAFECRINAEDSKTFLPSPGKVIHFHAPGGNGVRVDSHIYDGYTVPPHYDSLIAKLITYGEDRETALIRMRNALEELLVEGIRTNTQLHQEIVRDAHFMEGGVNIHYLEKKLGL</sequence>
<dbReference type="NCBIfam" id="TIGR00514">
    <property type="entry name" value="accC"/>
    <property type="match status" value="1"/>
</dbReference>
<comment type="function">
    <text evidence="1 19">This protein is a component of the acetyl coenzyme A carboxylase complex; first, biotin carboxylase catalyzes the carboxylation of the carrier protein and then the transcarboxylase transfers the carboxyl group to form malonyl-CoA.</text>
</comment>
<dbReference type="SMART" id="SM00878">
    <property type="entry name" value="Biotin_carb_C"/>
    <property type="match status" value="1"/>
</dbReference>
<dbReference type="PANTHER" id="PTHR48095">
    <property type="entry name" value="PYRUVATE CARBOXYLASE SUBUNIT A"/>
    <property type="match status" value="1"/>
</dbReference>
<dbReference type="SUPFAM" id="SSF56059">
    <property type="entry name" value="Glutathione synthetase ATP-binding domain-like"/>
    <property type="match status" value="1"/>
</dbReference>
<evidence type="ECO:0000256" key="2">
    <source>
        <dbReference type="ARBA" id="ARBA00004956"/>
    </source>
</evidence>
<dbReference type="EC" id="6.3.4.14" evidence="4 19"/>
<dbReference type="AlphaFoldDB" id="A0AAW7XFP7"/>
<dbReference type="PANTHER" id="PTHR48095:SF2">
    <property type="entry name" value="BIOTIN CARBOXYLASE, CHLOROPLASTIC"/>
    <property type="match status" value="1"/>
</dbReference>
<dbReference type="Gene3D" id="3.30.470.20">
    <property type="entry name" value="ATP-grasp fold, B domain"/>
    <property type="match status" value="1"/>
</dbReference>
<keyword evidence="12" id="KW-0460">Magnesium</keyword>
<dbReference type="PROSITE" id="PS50975">
    <property type="entry name" value="ATP_GRASP"/>
    <property type="match status" value="1"/>
</dbReference>
<dbReference type="InterPro" id="IPR011764">
    <property type="entry name" value="Biotin_carboxylation_dom"/>
</dbReference>
<dbReference type="Pfam" id="PF02786">
    <property type="entry name" value="CPSase_L_D2"/>
    <property type="match status" value="1"/>
</dbReference>
<dbReference type="InterPro" id="IPR051602">
    <property type="entry name" value="ACC_Biotin_Carboxylase"/>
</dbReference>
<proteinExistence type="predicted"/>
<evidence type="ECO:0000256" key="9">
    <source>
        <dbReference type="ARBA" id="ARBA00022741"/>
    </source>
</evidence>
<dbReference type="SUPFAM" id="SSF51246">
    <property type="entry name" value="Rudiment single hybrid motif"/>
    <property type="match status" value="1"/>
</dbReference>
<keyword evidence="13 19" id="KW-0443">Lipid metabolism</keyword>
<organism evidence="22 23">
    <name type="scientific">Neptunomonas phycophila</name>
    <dbReference type="NCBI Taxonomy" id="1572645"/>
    <lineage>
        <taxon>Bacteria</taxon>
        <taxon>Pseudomonadati</taxon>
        <taxon>Pseudomonadota</taxon>
        <taxon>Gammaproteobacteria</taxon>
        <taxon>Oceanospirillales</taxon>
        <taxon>Oceanospirillaceae</taxon>
        <taxon>Neptunomonas</taxon>
    </lineage>
</organism>
<protein>
    <recommendedName>
        <fullName evidence="5 19">Biotin carboxylase</fullName>
        <ecNumber evidence="4 19">6.3.4.14</ecNumber>
    </recommendedName>
    <alternativeName>
        <fullName evidence="16 19">Acetyl-coenzyme A carboxylase biotin carboxylase subunit A</fullName>
    </alternativeName>
</protein>
<gene>
    <name evidence="22" type="primary">accC</name>
    <name evidence="22" type="ORF">Q4490_04770</name>
</gene>
<evidence type="ECO:0000256" key="13">
    <source>
        <dbReference type="ARBA" id="ARBA00023098"/>
    </source>
</evidence>
<dbReference type="NCBIfam" id="NF006367">
    <property type="entry name" value="PRK08591.1"/>
    <property type="match status" value="1"/>
</dbReference>